<evidence type="ECO:0000313" key="3">
    <source>
        <dbReference type="Proteomes" id="UP000252107"/>
    </source>
</evidence>
<dbReference type="EMBL" id="LXQD01000329">
    <property type="protein sequence ID" value="RCJ21588.1"/>
    <property type="molecule type" value="Genomic_DNA"/>
</dbReference>
<sequence length="168" mass="17666">MTDFIFKKLAVVTVGTALMFSVGETLPAQATNLTYSFANVDKTLTGTFSFDEAAAADQQVTISEGLKIFATYAGQSYTEANDALALVLTDLSGKIPEGQGLGLQFVIPDVFTVYGDNFINPNDPTDAGVQAITYTSVPEPSSMLGLSVLGLGLFLGKKTASKLFSTKA</sequence>
<keyword evidence="3" id="KW-1185">Reference proteome</keyword>
<name>A0A367QBN7_9NOSO</name>
<dbReference type="InterPro" id="IPR013424">
    <property type="entry name" value="Ice-binding_C"/>
</dbReference>
<protein>
    <submittedName>
        <fullName evidence="2">Exosortase</fullName>
    </submittedName>
</protein>
<evidence type="ECO:0000313" key="2">
    <source>
        <dbReference type="EMBL" id="RCJ21588.1"/>
    </source>
</evidence>
<organism evidence="2 3">
    <name type="scientific">Nostoc minutum NIES-26</name>
    <dbReference type="NCBI Taxonomy" id="1844469"/>
    <lineage>
        <taxon>Bacteria</taxon>
        <taxon>Bacillati</taxon>
        <taxon>Cyanobacteriota</taxon>
        <taxon>Cyanophyceae</taxon>
        <taxon>Nostocales</taxon>
        <taxon>Nostocaceae</taxon>
        <taxon>Nostoc</taxon>
    </lineage>
</organism>
<reference evidence="2" key="1">
    <citation type="submission" date="2016-04" db="EMBL/GenBank/DDBJ databases">
        <authorList>
            <person name="Tabuchi Yagui T.R."/>
        </authorList>
    </citation>
    <scope>NUCLEOTIDE SEQUENCE [LARGE SCALE GENOMIC DNA]</scope>
    <source>
        <strain evidence="2">NIES-26</strain>
    </source>
</reference>
<evidence type="ECO:0000256" key="1">
    <source>
        <dbReference type="SAM" id="SignalP"/>
    </source>
</evidence>
<proteinExistence type="predicted"/>
<dbReference type="NCBIfam" id="TIGR02595">
    <property type="entry name" value="PEP_CTERM"/>
    <property type="match status" value="1"/>
</dbReference>
<dbReference type="AlphaFoldDB" id="A0A367QBN7"/>
<feature type="signal peptide" evidence="1">
    <location>
        <begin position="1"/>
        <end position="30"/>
    </location>
</feature>
<dbReference type="Proteomes" id="UP000252107">
    <property type="component" value="Unassembled WGS sequence"/>
</dbReference>
<accession>A0A367QBN7</accession>
<gene>
    <name evidence="2" type="ORF">A6770_30240</name>
</gene>
<feature type="chain" id="PRO_5016917552" evidence="1">
    <location>
        <begin position="31"/>
        <end position="168"/>
    </location>
</feature>
<comment type="caution">
    <text evidence="2">The sequence shown here is derived from an EMBL/GenBank/DDBJ whole genome shotgun (WGS) entry which is preliminary data.</text>
</comment>
<keyword evidence="1" id="KW-0732">Signal</keyword>